<dbReference type="PANTHER" id="PTHR36565:SF5">
    <property type="entry name" value="TOXIN MJ0605-RELATED"/>
    <property type="match status" value="1"/>
</dbReference>
<dbReference type="EMBL" id="CP013050">
    <property type="protein sequence ID" value="ALM75238.1"/>
    <property type="molecule type" value="Genomic_DNA"/>
</dbReference>
<dbReference type="GeneID" id="26136566"/>
<dbReference type="Pfam" id="PF05168">
    <property type="entry name" value="HEPN"/>
    <property type="match status" value="1"/>
</dbReference>
<dbReference type="Gene3D" id="1.20.120.330">
    <property type="entry name" value="Nucleotidyltransferases domain 2"/>
    <property type="match status" value="1"/>
</dbReference>
<protein>
    <recommendedName>
        <fullName evidence="2">HEPN domain-containing protein</fullName>
    </recommendedName>
</protein>
<organism evidence="3 4">
    <name type="scientific">Thermococcus barophilus</name>
    <dbReference type="NCBI Taxonomy" id="55802"/>
    <lineage>
        <taxon>Archaea</taxon>
        <taxon>Methanobacteriati</taxon>
        <taxon>Methanobacteriota</taxon>
        <taxon>Thermococci</taxon>
        <taxon>Thermococcales</taxon>
        <taxon>Thermococcaceae</taxon>
        <taxon>Thermococcus</taxon>
    </lineage>
</organism>
<evidence type="ECO:0000313" key="3">
    <source>
        <dbReference type="EMBL" id="ALM75238.1"/>
    </source>
</evidence>
<gene>
    <name evidence="3" type="ORF">TBCH5v1_1318</name>
</gene>
<dbReference type="AlphaFoldDB" id="A0A0S1XBS2"/>
<accession>A0A0S1XBS2</accession>
<dbReference type="InterPro" id="IPR007842">
    <property type="entry name" value="HEPN_dom"/>
</dbReference>
<feature type="domain" description="HEPN" evidence="2">
    <location>
        <begin position="5"/>
        <end position="120"/>
    </location>
</feature>
<evidence type="ECO:0000313" key="4">
    <source>
        <dbReference type="Proteomes" id="UP000066042"/>
    </source>
</evidence>
<comment type="similarity">
    <text evidence="1">Belongs to the UPF0332 family.</text>
</comment>
<reference evidence="3 4" key="1">
    <citation type="journal article" date="2016" name="Genome Announc.">
        <title>Complete genome sequence of the hyperthermophilic and piezophilic archaeon Thermococcus barophilus Ch5, capable of growth at the expense of hydrogenogenesis from carbon monoxide and formate.</title>
        <authorList>
            <person name="Oger P."/>
            <person name="Sokolova T.G."/>
            <person name="Kozhevnikova D.A."/>
            <person name="Taranov E.A."/>
            <person name="Vannier P."/>
            <person name="Lee H.S."/>
            <person name="Kwon K.K."/>
            <person name="Kang S.G."/>
            <person name="Lee J.H."/>
            <person name="Bonch-Osmolovskaya E.A."/>
            <person name="Lebedinsky A.V."/>
        </authorList>
    </citation>
    <scope>NUCLEOTIDE SEQUENCE [LARGE SCALE GENOMIC DNA]</scope>
    <source>
        <strain evidence="4">Ch5</strain>
    </source>
</reference>
<evidence type="ECO:0000259" key="2">
    <source>
        <dbReference type="Pfam" id="PF05168"/>
    </source>
</evidence>
<dbReference type="STRING" id="55802.TBCH5v1_1318"/>
<sequence>MDEIEKHLAVAEESLNEAKILLEKSLYRGAISRAYYSMFHSARALLLTKNLSPRKHSGIVRMLGLEFVSKGYLEEVYAKAYKYAFDMRQKADYGVEFDISKEVAEELVENAELFLERVKRAIKEFKN</sequence>
<proteinExistence type="inferred from homology"/>
<name>A0A0S1XBS2_THEBA</name>
<dbReference type="Proteomes" id="UP000066042">
    <property type="component" value="Chromosome"/>
</dbReference>
<dbReference type="InterPro" id="IPR052226">
    <property type="entry name" value="UPF0332_toxin"/>
</dbReference>
<evidence type="ECO:0000256" key="1">
    <source>
        <dbReference type="ARBA" id="ARBA00038248"/>
    </source>
</evidence>
<dbReference type="PANTHER" id="PTHR36565">
    <property type="entry name" value="UPF0332 PROTEIN TM_1000"/>
    <property type="match status" value="1"/>
</dbReference>
<dbReference type="PATRIC" id="fig|55802.8.peg.1298"/>
<dbReference type="RefSeq" id="WP_056933924.1">
    <property type="nucleotide sequence ID" value="NZ_CP013050.1"/>
</dbReference>